<reference evidence="2" key="1">
    <citation type="journal article" date="2014" name="Front. Microbiol.">
        <title>High frequency of phylogenetically diverse reductive dehalogenase-homologous genes in deep subseafloor sedimentary metagenomes.</title>
        <authorList>
            <person name="Kawai M."/>
            <person name="Futagami T."/>
            <person name="Toyoda A."/>
            <person name="Takaki Y."/>
            <person name="Nishi S."/>
            <person name="Hori S."/>
            <person name="Arai W."/>
            <person name="Tsubouchi T."/>
            <person name="Morono Y."/>
            <person name="Uchiyama I."/>
            <person name="Ito T."/>
            <person name="Fujiyama A."/>
            <person name="Inagaki F."/>
            <person name="Takami H."/>
        </authorList>
    </citation>
    <scope>NUCLEOTIDE SEQUENCE</scope>
    <source>
        <strain evidence="2">Expedition CK06-06</strain>
    </source>
</reference>
<dbReference type="AlphaFoldDB" id="X1GD73"/>
<dbReference type="InterPro" id="IPR044068">
    <property type="entry name" value="CB"/>
</dbReference>
<evidence type="ECO:0000259" key="1">
    <source>
        <dbReference type="PROSITE" id="PS51900"/>
    </source>
</evidence>
<comment type="caution">
    <text evidence="2">The sequence shown here is derived from an EMBL/GenBank/DDBJ whole genome shotgun (WGS) entry which is preliminary data.</text>
</comment>
<organism evidence="2">
    <name type="scientific">marine sediment metagenome</name>
    <dbReference type="NCBI Taxonomy" id="412755"/>
    <lineage>
        <taxon>unclassified sequences</taxon>
        <taxon>metagenomes</taxon>
        <taxon>ecological metagenomes</taxon>
    </lineage>
</organism>
<evidence type="ECO:0000313" key="2">
    <source>
        <dbReference type="EMBL" id="GAH55172.1"/>
    </source>
</evidence>
<accession>X1GD73</accession>
<protein>
    <recommendedName>
        <fullName evidence="1">Core-binding (CB) domain-containing protein</fullName>
    </recommendedName>
</protein>
<proteinExistence type="predicted"/>
<name>X1GD73_9ZZZZ</name>
<gene>
    <name evidence="2" type="ORF">S03H2_28229</name>
</gene>
<dbReference type="PROSITE" id="PS51900">
    <property type="entry name" value="CB"/>
    <property type="match status" value="1"/>
</dbReference>
<feature type="domain" description="Core-binding (CB)" evidence="1">
    <location>
        <begin position="9"/>
        <end position="55"/>
    </location>
</feature>
<sequence>MNKTISLDESLKEYNEIFLSYRNFAPRTIKEYINDISDLIKFLKKNYKIKNVDNV</sequence>
<dbReference type="EMBL" id="BARU01017004">
    <property type="protein sequence ID" value="GAH55172.1"/>
    <property type="molecule type" value="Genomic_DNA"/>
</dbReference>
<feature type="non-terminal residue" evidence="2">
    <location>
        <position position="55"/>
    </location>
</feature>